<dbReference type="InterPro" id="IPR036058">
    <property type="entry name" value="Kazal_dom_sf"/>
</dbReference>
<dbReference type="Gene3D" id="1.20.1250.20">
    <property type="entry name" value="MFS general substrate transporter like domains"/>
    <property type="match status" value="1"/>
</dbReference>
<keyword evidence="7" id="KW-1015">Disulfide bond</keyword>
<evidence type="ECO:0000259" key="9">
    <source>
        <dbReference type="PROSITE" id="PS51465"/>
    </source>
</evidence>
<keyword evidence="3" id="KW-1003">Cell membrane</keyword>
<feature type="transmembrane region" description="Helical" evidence="8">
    <location>
        <begin position="39"/>
        <end position="56"/>
    </location>
</feature>
<dbReference type="SUPFAM" id="SSF103473">
    <property type="entry name" value="MFS general substrate transporter"/>
    <property type="match status" value="1"/>
</dbReference>
<dbReference type="EMBL" id="JACTAM010000021">
    <property type="protein sequence ID" value="KAI2651170.1"/>
    <property type="molecule type" value="Genomic_DNA"/>
</dbReference>
<feature type="transmembrane region" description="Helical" evidence="8">
    <location>
        <begin position="63"/>
        <end position="81"/>
    </location>
</feature>
<keyword evidence="11" id="KW-1185">Reference proteome</keyword>
<dbReference type="Gene3D" id="3.30.60.30">
    <property type="match status" value="1"/>
</dbReference>
<comment type="subcellular location">
    <subcellularLocation>
        <location evidence="1">Cell membrane</location>
        <topology evidence="1">Multi-pass membrane protein</topology>
    </subcellularLocation>
</comment>
<keyword evidence="5 8" id="KW-1133">Transmembrane helix</keyword>
<dbReference type="Pfam" id="PF03137">
    <property type="entry name" value="OATP"/>
    <property type="match status" value="3"/>
</dbReference>
<evidence type="ECO:0000313" key="11">
    <source>
        <dbReference type="Proteomes" id="UP000830375"/>
    </source>
</evidence>
<dbReference type="InterPro" id="IPR004156">
    <property type="entry name" value="OATP"/>
</dbReference>
<feature type="transmembrane region" description="Helical" evidence="8">
    <location>
        <begin position="323"/>
        <end position="343"/>
    </location>
</feature>
<dbReference type="PANTHER" id="PTHR11388">
    <property type="entry name" value="ORGANIC ANION TRANSPORTER"/>
    <property type="match status" value="1"/>
</dbReference>
<feature type="transmembrane region" description="Helical" evidence="8">
    <location>
        <begin position="7"/>
        <end position="27"/>
    </location>
</feature>
<feature type="transmembrane region" description="Helical" evidence="8">
    <location>
        <begin position="431"/>
        <end position="455"/>
    </location>
</feature>
<dbReference type="PROSITE" id="PS51465">
    <property type="entry name" value="KAZAL_2"/>
    <property type="match status" value="1"/>
</dbReference>
<evidence type="ECO:0000256" key="1">
    <source>
        <dbReference type="ARBA" id="ARBA00004651"/>
    </source>
</evidence>
<dbReference type="Proteomes" id="UP000830375">
    <property type="component" value="Unassembled WGS sequence"/>
</dbReference>
<dbReference type="Pfam" id="PF07648">
    <property type="entry name" value="Kazal_2"/>
    <property type="match status" value="1"/>
</dbReference>
<evidence type="ECO:0000313" key="10">
    <source>
        <dbReference type="EMBL" id="KAI2651170.1"/>
    </source>
</evidence>
<feature type="transmembrane region" description="Helical" evidence="8">
    <location>
        <begin position="467"/>
        <end position="484"/>
    </location>
</feature>
<dbReference type="InterPro" id="IPR002350">
    <property type="entry name" value="Kazal_dom"/>
</dbReference>
<keyword evidence="6 8" id="KW-0472">Membrane</keyword>
<evidence type="ECO:0000256" key="5">
    <source>
        <dbReference type="ARBA" id="ARBA00022989"/>
    </source>
</evidence>
<comment type="caution">
    <text evidence="10">The sequence shown here is derived from an EMBL/GenBank/DDBJ whole genome shotgun (WGS) entry which is preliminary data.</text>
</comment>
<comment type="similarity">
    <text evidence="2">Belongs to the organo anion transporter (TC 2.A.60) family.</text>
</comment>
<feature type="transmembrane region" description="Helical" evidence="8">
    <location>
        <begin position="289"/>
        <end position="311"/>
    </location>
</feature>
<dbReference type="PANTHER" id="PTHR11388:SF87">
    <property type="entry name" value="SOLUTE CARRIER ORGANIC ANION TRANSPORTER FAMILY MEMBER 2B1"/>
    <property type="match status" value="1"/>
</dbReference>
<feature type="transmembrane region" description="Helical" evidence="8">
    <location>
        <begin position="532"/>
        <end position="554"/>
    </location>
</feature>
<feature type="transmembrane region" description="Helical" evidence="8">
    <location>
        <begin position="117"/>
        <end position="142"/>
    </location>
</feature>
<feature type="domain" description="Kazal-like" evidence="9">
    <location>
        <begin position="355"/>
        <end position="410"/>
    </location>
</feature>
<proteinExistence type="inferred from homology"/>
<organism evidence="10 11">
    <name type="scientific">Labeo rohita</name>
    <name type="common">Indian major carp</name>
    <name type="synonym">Cyprinus rohita</name>
    <dbReference type="NCBI Taxonomy" id="84645"/>
    <lineage>
        <taxon>Eukaryota</taxon>
        <taxon>Metazoa</taxon>
        <taxon>Chordata</taxon>
        <taxon>Craniata</taxon>
        <taxon>Vertebrata</taxon>
        <taxon>Euteleostomi</taxon>
        <taxon>Actinopterygii</taxon>
        <taxon>Neopterygii</taxon>
        <taxon>Teleostei</taxon>
        <taxon>Ostariophysi</taxon>
        <taxon>Cypriniformes</taxon>
        <taxon>Cyprinidae</taxon>
        <taxon>Labeoninae</taxon>
        <taxon>Labeonini</taxon>
        <taxon>Labeo</taxon>
    </lineage>
</organism>
<gene>
    <name evidence="10" type="ORF">H4Q32_019197</name>
</gene>
<evidence type="ECO:0000256" key="8">
    <source>
        <dbReference type="SAM" id="Phobius"/>
    </source>
</evidence>
<evidence type="ECO:0000256" key="4">
    <source>
        <dbReference type="ARBA" id="ARBA00022692"/>
    </source>
</evidence>
<feature type="transmembrane region" description="Helical" evidence="8">
    <location>
        <begin position="575"/>
        <end position="597"/>
    </location>
</feature>
<dbReference type="InterPro" id="IPR036259">
    <property type="entry name" value="MFS_trans_sf"/>
</dbReference>
<name>A0ABQ8LKH3_LABRO</name>
<evidence type="ECO:0000256" key="2">
    <source>
        <dbReference type="ARBA" id="ARBA00009657"/>
    </source>
</evidence>
<evidence type="ECO:0000256" key="3">
    <source>
        <dbReference type="ARBA" id="ARBA00022475"/>
    </source>
</evidence>
<evidence type="ECO:0000256" key="6">
    <source>
        <dbReference type="ARBA" id="ARBA00023136"/>
    </source>
</evidence>
<protein>
    <submittedName>
        <fullName evidence="10">Solute carrier organic anion transporter family member 2B1</fullName>
    </submittedName>
</protein>
<accession>A0ABQ8LKH3</accession>
<dbReference type="SUPFAM" id="SSF100895">
    <property type="entry name" value="Kazal-type serine protease inhibitors"/>
    <property type="match status" value="1"/>
</dbReference>
<reference evidence="10 11" key="1">
    <citation type="submission" date="2022-01" db="EMBL/GenBank/DDBJ databases">
        <title>A high-quality chromosome-level genome assembly of rohu carp, Labeo rohita.</title>
        <authorList>
            <person name="Arick M.A. II"/>
            <person name="Hsu C.-Y."/>
            <person name="Magbanua Z."/>
            <person name="Pechanova O."/>
            <person name="Grover C."/>
            <person name="Miller E."/>
            <person name="Thrash A."/>
            <person name="Ezzel L."/>
            <person name="Alam S."/>
            <person name="Benzie J."/>
            <person name="Hamilton M."/>
            <person name="Karsi A."/>
            <person name="Lawrence M.L."/>
            <person name="Peterson D.G."/>
        </authorList>
    </citation>
    <scope>NUCLEOTIDE SEQUENCE [LARGE SCALE GENOMIC DNA]</scope>
    <source>
        <strain evidence="11">BAU-BD-2019</strain>
        <tissue evidence="10">Blood</tissue>
    </source>
</reference>
<feature type="transmembrane region" description="Helical" evidence="8">
    <location>
        <begin position="202"/>
        <end position="225"/>
    </location>
</feature>
<feature type="transmembrane region" description="Helical" evidence="8">
    <location>
        <begin position="154"/>
        <end position="182"/>
    </location>
</feature>
<evidence type="ECO:0000256" key="7">
    <source>
        <dbReference type="ARBA" id="ARBA00023157"/>
    </source>
</evidence>
<sequence length="644" mass="71462">MGLFNNIKFFVLCHGMLQLAQLLVSGYLKGSITTIEKRYGFSILIVFVSFFGSRVHRPRCIGIGAMIASVGVFLIALPHFINATDNSSGLCQSLNSFSEEESTLPCDEVKTDSHLGVYPILLLGQLLLGIGGVPIQPFGISYIDDFAEKRNSPFYLGILFAITVIGPAFGYVMSSALLRFYVDVDKSLDGINLKHDDPRWVGAWWLGFLMAATLLLLTSLPYLFFPREMSREEIAEAPVEPSTEKMIEDSKAKTDTMEEVNLAAMVAGLATFMGKFIERQFAQTASFSNLMMGGLNIPSAMLGIMAGGVILRKLGLTVKSSAAMCMVAVFLSIMFAIPLLFIGCPTQNISGINYNISSQQCSNACSCSDEAFNPVCGSDGVEFRSPCHAGCKTPIFKEKVLNYTDCECVASAGSPGFALPGPCENGCKNRLIPFMILSSITCFVASLSHTTSFMMILRTVTPEDKSFALGIQFMLFRVLAPVLYGRAIDTACIMWGKKCHKITSCRYYDLDLFRHRTVTPEDKSFALGIQFMLFRVLAPVLYGRAIDTACIMWGKKCHKITSCRYYDLDLFRHRFLGLQIFFIFGGFVCFFLSFMVLRKTNSTQEQNEKMNNQTKSERFQEMKDAKQIMSNSDGHCNKQRILGE</sequence>
<keyword evidence="4 8" id="KW-0812">Transmembrane</keyword>